<dbReference type="InterPro" id="IPR007492">
    <property type="entry name" value="LytTR_DNA-bd_dom"/>
</dbReference>
<evidence type="ECO:0000259" key="3">
    <source>
        <dbReference type="PROSITE" id="PS50930"/>
    </source>
</evidence>
<organism evidence="4 5">
    <name type="scientific">Sulfidibacter corallicola</name>
    <dbReference type="NCBI Taxonomy" id="2818388"/>
    <lineage>
        <taxon>Bacteria</taxon>
        <taxon>Pseudomonadati</taxon>
        <taxon>Acidobacteriota</taxon>
        <taxon>Holophagae</taxon>
        <taxon>Acanthopleuribacterales</taxon>
        <taxon>Acanthopleuribacteraceae</taxon>
        <taxon>Sulfidibacter</taxon>
    </lineage>
</organism>
<dbReference type="Gene3D" id="3.40.50.2300">
    <property type="match status" value="1"/>
</dbReference>
<evidence type="ECO:0000313" key="5">
    <source>
        <dbReference type="Proteomes" id="UP000663929"/>
    </source>
</evidence>
<evidence type="ECO:0000259" key="2">
    <source>
        <dbReference type="PROSITE" id="PS50110"/>
    </source>
</evidence>
<keyword evidence="5" id="KW-1185">Reference proteome</keyword>
<dbReference type="Gene3D" id="2.40.50.1020">
    <property type="entry name" value="LytTr DNA-binding domain"/>
    <property type="match status" value="1"/>
</dbReference>
<gene>
    <name evidence="4" type="ORF">J3U87_22415</name>
</gene>
<protein>
    <submittedName>
        <fullName evidence="4">Response regulator transcription factor</fullName>
    </submittedName>
</protein>
<sequence>MRRNYTAMVVDDEPLAREGIALLLADDPEVDLIATCADGRRAAPEIAVNRPDILFLDIQMPEKSGFAVLDDLEALGVTPPVVVFVTAYSDYAVQAFEQRALDYVLKPYRDTRFHEALARAKEQVRLRDGGSPSRRRLYLKDGSRTIFLAMDDIEWVEAADYCVQVHTAEKTYVIRETLTNMTHKLDPDLFLRIHRSTLVNVGRIEAVTPNGSGDYRVTLHGGHHLKMSRTRRAALAAHPAFRK</sequence>
<dbReference type="GO" id="GO:0000156">
    <property type="term" value="F:phosphorelay response regulator activity"/>
    <property type="evidence" value="ECO:0007669"/>
    <property type="project" value="InterPro"/>
</dbReference>
<dbReference type="AlphaFoldDB" id="A0A8A4TFD4"/>
<dbReference type="InterPro" id="IPR046947">
    <property type="entry name" value="LytR-like"/>
</dbReference>
<dbReference type="GO" id="GO:0003677">
    <property type="term" value="F:DNA binding"/>
    <property type="evidence" value="ECO:0007669"/>
    <property type="project" value="InterPro"/>
</dbReference>
<dbReference type="PANTHER" id="PTHR37299">
    <property type="entry name" value="TRANSCRIPTIONAL REGULATOR-RELATED"/>
    <property type="match status" value="1"/>
</dbReference>
<reference evidence="4" key="1">
    <citation type="submission" date="2021-03" db="EMBL/GenBank/DDBJ databases">
        <title>Acanthopleuribacteraceae sp. M133.</title>
        <authorList>
            <person name="Wang G."/>
        </authorList>
    </citation>
    <scope>NUCLEOTIDE SEQUENCE</scope>
    <source>
        <strain evidence="4">M133</strain>
    </source>
</reference>
<dbReference type="SMART" id="SM00448">
    <property type="entry name" value="REC"/>
    <property type="match status" value="1"/>
</dbReference>
<dbReference type="PROSITE" id="PS50930">
    <property type="entry name" value="HTH_LYTTR"/>
    <property type="match status" value="1"/>
</dbReference>
<dbReference type="PANTHER" id="PTHR37299:SF1">
    <property type="entry name" value="STAGE 0 SPORULATION PROTEIN A HOMOLOG"/>
    <property type="match status" value="1"/>
</dbReference>
<dbReference type="Pfam" id="PF00072">
    <property type="entry name" value="Response_reg"/>
    <property type="match status" value="1"/>
</dbReference>
<feature type="modified residue" description="4-aspartylphosphate" evidence="1">
    <location>
        <position position="57"/>
    </location>
</feature>
<feature type="domain" description="Response regulatory" evidence="2">
    <location>
        <begin position="6"/>
        <end position="121"/>
    </location>
</feature>
<evidence type="ECO:0000256" key="1">
    <source>
        <dbReference type="PROSITE-ProRule" id="PRU00169"/>
    </source>
</evidence>
<feature type="domain" description="HTH LytTR-type" evidence="3">
    <location>
        <begin position="137"/>
        <end position="241"/>
    </location>
</feature>
<dbReference type="RefSeq" id="WP_237377997.1">
    <property type="nucleotide sequence ID" value="NZ_CP071793.1"/>
</dbReference>
<dbReference type="KEGG" id="scor:J3U87_22415"/>
<dbReference type="Pfam" id="PF04397">
    <property type="entry name" value="LytTR"/>
    <property type="match status" value="1"/>
</dbReference>
<proteinExistence type="predicted"/>
<dbReference type="InterPro" id="IPR011006">
    <property type="entry name" value="CheY-like_superfamily"/>
</dbReference>
<keyword evidence="1" id="KW-0597">Phosphoprotein</keyword>
<accession>A0A8A4TFD4</accession>
<dbReference type="EMBL" id="CP071793">
    <property type="protein sequence ID" value="QTD48343.1"/>
    <property type="molecule type" value="Genomic_DNA"/>
</dbReference>
<dbReference type="Proteomes" id="UP000663929">
    <property type="component" value="Chromosome"/>
</dbReference>
<dbReference type="SMART" id="SM00850">
    <property type="entry name" value="LytTR"/>
    <property type="match status" value="1"/>
</dbReference>
<dbReference type="PROSITE" id="PS50110">
    <property type="entry name" value="RESPONSE_REGULATORY"/>
    <property type="match status" value="1"/>
</dbReference>
<evidence type="ECO:0000313" key="4">
    <source>
        <dbReference type="EMBL" id="QTD48343.1"/>
    </source>
</evidence>
<name>A0A8A4TFD4_SULCO</name>
<dbReference type="SUPFAM" id="SSF52172">
    <property type="entry name" value="CheY-like"/>
    <property type="match status" value="1"/>
</dbReference>
<dbReference type="InterPro" id="IPR001789">
    <property type="entry name" value="Sig_transdc_resp-reg_receiver"/>
</dbReference>